<dbReference type="InterPro" id="IPR001509">
    <property type="entry name" value="Epimerase_deHydtase"/>
</dbReference>
<evidence type="ECO:0000256" key="2">
    <source>
        <dbReference type="ARBA" id="ARBA00007637"/>
    </source>
</evidence>
<evidence type="ECO:0000256" key="1">
    <source>
        <dbReference type="ARBA" id="ARBA00005125"/>
    </source>
</evidence>
<sequence length="326" mass="36399">METSRNVLITGATGFIGQALHNSLKLNKNITISTLASRKKEHSLENPHGTLPPESPLYSDNLFLQGIDTVIHLAGRAHVLKERSENPLNLYRRDNVDSTLELAKISINSNVRRFIFISSIGVNGPYTHGAAFCELSPESPVADYAISKWEAEQQLHTLVQNSKMELVIIRPPLVYAGHAPGNFQRLMKLIDTGIPLPFASTNNARSMIALENLVDFITLCIYHQAAANETFLIADDEAFSTTEIVRYLASGMSRDIRFIPLPKIFIKLTAKTLGMQVAYHQLFQSLIIDSRKAQRLLGWKPPLQANKALFEAGLNYKKSHTRQDPI</sequence>
<dbReference type="Pfam" id="PF01370">
    <property type="entry name" value="Epimerase"/>
    <property type="match status" value="1"/>
</dbReference>
<dbReference type="Gene3D" id="3.40.50.720">
    <property type="entry name" value="NAD(P)-binding Rossmann-like Domain"/>
    <property type="match status" value="1"/>
</dbReference>
<feature type="domain" description="NAD-dependent epimerase/dehydratase" evidence="3">
    <location>
        <begin position="7"/>
        <end position="233"/>
    </location>
</feature>
<comment type="caution">
    <text evidence="4">The sequence shown here is derived from an EMBL/GenBank/DDBJ whole genome shotgun (WGS) entry which is preliminary data.</text>
</comment>
<gene>
    <name evidence="4" type="ORF">H8F21_28970</name>
</gene>
<keyword evidence="5" id="KW-1185">Reference proteome</keyword>
<dbReference type="PANTHER" id="PTHR43000">
    <property type="entry name" value="DTDP-D-GLUCOSE 4,6-DEHYDRATASE-RELATED"/>
    <property type="match status" value="1"/>
</dbReference>
<protein>
    <submittedName>
        <fullName evidence="4">NAD-dependent epimerase/dehydratase family protein</fullName>
    </submittedName>
</protein>
<evidence type="ECO:0000259" key="3">
    <source>
        <dbReference type="Pfam" id="PF01370"/>
    </source>
</evidence>
<organism evidence="4 5">
    <name type="scientific">Pseudomonas arcuscaelestis</name>
    <dbReference type="NCBI Taxonomy" id="2710591"/>
    <lineage>
        <taxon>Bacteria</taxon>
        <taxon>Pseudomonadati</taxon>
        <taxon>Pseudomonadota</taxon>
        <taxon>Gammaproteobacteria</taxon>
        <taxon>Pseudomonadales</taxon>
        <taxon>Pseudomonadaceae</taxon>
        <taxon>Pseudomonas</taxon>
    </lineage>
</organism>
<name>A0ABS2C6S8_9PSED</name>
<comment type="pathway">
    <text evidence="1">Bacterial outer membrane biogenesis; LPS O-antigen biosynthesis.</text>
</comment>
<dbReference type="EMBL" id="JACOPV010000038">
    <property type="protein sequence ID" value="MBM5461587.1"/>
    <property type="molecule type" value="Genomic_DNA"/>
</dbReference>
<reference evidence="4 5" key="1">
    <citation type="submission" date="2020-08" db="EMBL/GenBank/DDBJ databases">
        <title>Description of novel Pseudomonas species.</title>
        <authorList>
            <person name="Duman M."/>
            <person name="Mulet M."/>
            <person name="Altun S."/>
            <person name="Saticioglu I.B."/>
            <person name="Lalucat J."/>
            <person name="Garcia-Valdes E."/>
        </authorList>
    </citation>
    <scope>NUCLEOTIDE SEQUENCE [LARGE SCALE GENOMIC DNA]</scope>
    <source>
        <strain evidence="4 5">P66</strain>
    </source>
</reference>
<dbReference type="InterPro" id="IPR036291">
    <property type="entry name" value="NAD(P)-bd_dom_sf"/>
</dbReference>
<accession>A0ABS2C6S8</accession>
<evidence type="ECO:0000313" key="5">
    <source>
        <dbReference type="Proteomes" id="UP000745663"/>
    </source>
</evidence>
<dbReference type="Proteomes" id="UP000745663">
    <property type="component" value="Unassembled WGS sequence"/>
</dbReference>
<dbReference type="RefSeq" id="WP_203585815.1">
    <property type="nucleotide sequence ID" value="NZ_JACOPV010000038.1"/>
</dbReference>
<evidence type="ECO:0000313" key="4">
    <source>
        <dbReference type="EMBL" id="MBM5461587.1"/>
    </source>
</evidence>
<proteinExistence type="inferred from homology"/>
<dbReference type="SUPFAM" id="SSF51735">
    <property type="entry name" value="NAD(P)-binding Rossmann-fold domains"/>
    <property type="match status" value="1"/>
</dbReference>
<comment type="similarity">
    <text evidence="2">Belongs to the NAD(P)-dependent epimerase/dehydratase family.</text>
</comment>